<sequence length="64" mass="7289">MILINPALSFWYSLYQVELTDGGKKNKKAVVLTKERFMEEGDTLKIKAIAHKIYFGIGLGKKNE</sequence>
<evidence type="ECO:0000313" key="2">
    <source>
        <dbReference type="Proteomes" id="UP001268036"/>
    </source>
</evidence>
<dbReference type="EMBL" id="JAVJAF010000001">
    <property type="protein sequence ID" value="MDR6232660.1"/>
    <property type="molecule type" value="Genomic_DNA"/>
</dbReference>
<reference evidence="1" key="1">
    <citation type="submission" date="2023-08" db="EMBL/GenBank/DDBJ databases">
        <title>Functional and genomic diversity of the sorghum phyllosphere microbiome.</title>
        <authorList>
            <person name="Shade A."/>
        </authorList>
    </citation>
    <scope>NUCLEOTIDE SEQUENCE</scope>
    <source>
        <strain evidence="1">SORGH_AS_0201</strain>
    </source>
</reference>
<name>A0AAJ2BHS0_9PSED</name>
<evidence type="ECO:0000313" key="1">
    <source>
        <dbReference type="EMBL" id="MDR6232660.1"/>
    </source>
</evidence>
<accession>A0AAJ2BHS0</accession>
<proteinExistence type="predicted"/>
<protein>
    <submittedName>
        <fullName evidence="1">Uncharacterized protein</fullName>
    </submittedName>
</protein>
<dbReference type="Proteomes" id="UP001268036">
    <property type="component" value="Unassembled WGS sequence"/>
</dbReference>
<gene>
    <name evidence="1" type="ORF">QE440_000401</name>
</gene>
<comment type="caution">
    <text evidence="1">The sequence shown here is derived from an EMBL/GenBank/DDBJ whole genome shotgun (WGS) entry which is preliminary data.</text>
</comment>
<dbReference type="RefSeq" id="WP_309754574.1">
    <property type="nucleotide sequence ID" value="NZ_JAVJAF010000001.1"/>
</dbReference>
<organism evidence="1 2">
    <name type="scientific">Pseudomonas oryzihabitans</name>
    <dbReference type="NCBI Taxonomy" id="47885"/>
    <lineage>
        <taxon>Bacteria</taxon>
        <taxon>Pseudomonadati</taxon>
        <taxon>Pseudomonadota</taxon>
        <taxon>Gammaproteobacteria</taxon>
        <taxon>Pseudomonadales</taxon>
        <taxon>Pseudomonadaceae</taxon>
        <taxon>Pseudomonas</taxon>
    </lineage>
</organism>
<dbReference type="AlphaFoldDB" id="A0AAJ2BHS0"/>